<evidence type="ECO:0000256" key="5">
    <source>
        <dbReference type="PIRNR" id="PIRNR006276"/>
    </source>
</evidence>
<dbReference type="Proteomes" id="UP000601768">
    <property type="component" value="Unassembled WGS sequence"/>
</dbReference>
<dbReference type="InterPro" id="IPR014729">
    <property type="entry name" value="Rossmann-like_a/b/a_fold"/>
</dbReference>
<dbReference type="SUPFAM" id="SSF52402">
    <property type="entry name" value="Adenine nucleotide alpha hydrolases-like"/>
    <property type="match status" value="1"/>
</dbReference>
<accession>A0A8J6M2J6</accession>
<comment type="subunit">
    <text evidence="3">Homodimer.</text>
</comment>
<dbReference type="Pfam" id="PF00582">
    <property type="entry name" value="Usp"/>
    <property type="match status" value="1"/>
</dbReference>
<dbReference type="RefSeq" id="WP_186504924.1">
    <property type="nucleotide sequence ID" value="NZ_JACNEP010000001.1"/>
</dbReference>
<dbReference type="GO" id="GO:0005737">
    <property type="term" value="C:cytoplasm"/>
    <property type="evidence" value="ECO:0007669"/>
    <property type="project" value="UniProtKB-SubCell"/>
</dbReference>
<dbReference type="EMBL" id="JACNEP010000001">
    <property type="protein sequence ID" value="MBC3764451.1"/>
    <property type="molecule type" value="Genomic_DNA"/>
</dbReference>
<reference evidence="7" key="1">
    <citation type="journal article" date="2018" name="Int. J. Syst. Evol. Microbiol.">
        <title>Neptunicella marina gen. nov., sp. nov., isolated from surface seawater.</title>
        <authorList>
            <person name="Liu X."/>
            <person name="Lai Q."/>
            <person name="Du Y."/>
            <person name="Zhang X."/>
            <person name="Liu Z."/>
            <person name="Sun F."/>
            <person name="Shao Z."/>
        </authorList>
    </citation>
    <scope>NUCLEOTIDE SEQUENCE</scope>
    <source>
        <strain evidence="7">S27-2</strain>
    </source>
</reference>
<feature type="domain" description="UspA" evidence="6">
    <location>
        <begin position="4"/>
        <end position="140"/>
    </location>
</feature>
<protein>
    <recommendedName>
        <fullName evidence="5">Universal stress protein</fullName>
    </recommendedName>
</protein>
<dbReference type="Gene3D" id="3.40.50.620">
    <property type="entry name" value="HUPs"/>
    <property type="match status" value="1"/>
</dbReference>
<evidence type="ECO:0000256" key="3">
    <source>
        <dbReference type="ARBA" id="ARBA00011738"/>
    </source>
</evidence>
<comment type="similarity">
    <text evidence="2 5">Belongs to the universal stress protein A family.</text>
</comment>
<evidence type="ECO:0000259" key="6">
    <source>
        <dbReference type="Pfam" id="PF00582"/>
    </source>
</evidence>
<keyword evidence="8" id="KW-1185">Reference proteome</keyword>
<proteinExistence type="inferred from homology"/>
<dbReference type="InterPro" id="IPR006015">
    <property type="entry name" value="Universal_stress_UspA"/>
</dbReference>
<gene>
    <name evidence="7" type="ORF">H8B19_01060</name>
</gene>
<dbReference type="PIRSF" id="PIRSF006276">
    <property type="entry name" value="UspA"/>
    <property type="match status" value="1"/>
</dbReference>
<comment type="subcellular location">
    <subcellularLocation>
        <location evidence="1 5">Cytoplasm</location>
    </subcellularLocation>
</comment>
<evidence type="ECO:0000256" key="2">
    <source>
        <dbReference type="ARBA" id="ARBA00008791"/>
    </source>
</evidence>
<dbReference type="AlphaFoldDB" id="A0A8J6M2J6"/>
<dbReference type="CDD" id="cd00293">
    <property type="entry name" value="USP-like"/>
    <property type="match status" value="1"/>
</dbReference>
<dbReference type="PRINTS" id="PR01438">
    <property type="entry name" value="UNVRSLSTRESS"/>
</dbReference>
<evidence type="ECO:0000313" key="8">
    <source>
        <dbReference type="Proteomes" id="UP000601768"/>
    </source>
</evidence>
<evidence type="ECO:0000256" key="4">
    <source>
        <dbReference type="ARBA" id="ARBA00022490"/>
    </source>
</evidence>
<dbReference type="PANTHER" id="PTHR46268">
    <property type="entry name" value="STRESS RESPONSE PROTEIN NHAX"/>
    <property type="match status" value="1"/>
</dbReference>
<comment type="caution">
    <text evidence="7">The sequence shown here is derived from an EMBL/GenBank/DDBJ whole genome shotgun (WGS) entry which is preliminary data.</text>
</comment>
<evidence type="ECO:0000313" key="7">
    <source>
        <dbReference type="EMBL" id="MBC3764451.1"/>
    </source>
</evidence>
<dbReference type="PANTHER" id="PTHR46268:SF23">
    <property type="entry name" value="UNIVERSAL STRESS PROTEIN A-RELATED"/>
    <property type="match status" value="1"/>
</dbReference>
<name>A0A8J6M2J6_9ALTE</name>
<keyword evidence="4 5" id="KW-0963">Cytoplasm</keyword>
<sequence>MNSYQKVLVAIDPYATYEPVLERALKLVETPEQLSLIYVAYPYRYYGPYGGDAFGAEMLTEWREQAREKLSDIAKQNHIPLTQVYTSEGEAADEIHLRAKEDQSDLIVIGTHGQKGLKLLLGSTANAVLHGVKCDVLAVKV</sequence>
<dbReference type="InterPro" id="IPR006016">
    <property type="entry name" value="UspA"/>
</dbReference>
<evidence type="ECO:0000256" key="1">
    <source>
        <dbReference type="ARBA" id="ARBA00004496"/>
    </source>
</evidence>
<reference evidence="7" key="2">
    <citation type="submission" date="2020-08" db="EMBL/GenBank/DDBJ databases">
        <authorList>
            <person name="Lai Q."/>
        </authorList>
    </citation>
    <scope>NUCLEOTIDE SEQUENCE</scope>
    <source>
        <strain evidence="7">S27-2</strain>
    </source>
</reference>
<organism evidence="7 8">
    <name type="scientific">Neptunicella marina</name>
    <dbReference type="NCBI Taxonomy" id="2125989"/>
    <lineage>
        <taxon>Bacteria</taxon>
        <taxon>Pseudomonadati</taxon>
        <taxon>Pseudomonadota</taxon>
        <taxon>Gammaproteobacteria</taxon>
        <taxon>Alteromonadales</taxon>
        <taxon>Alteromonadaceae</taxon>
        <taxon>Neptunicella</taxon>
    </lineage>
</organism>